<protein>
    <submittedName>
        <fullName evidence="1">Uncharacterized protein</fullName>
    </submittedName>
</protein>
<dbReference type="EMBL" id="CM009306">
    <property type="protein sequence ID" value="RQP02245.1"/>
    <property type="molecule type" value="Genomic_DNA"/>
</dbReference>
<dbReference type="AlphaFoldDB" id="A0A3N7I1F4"/>
<proteinExistence type="predicted"/>
<name>A0A3N7I1F4_POPTR</name>
<sequence>MFPHSNDLLQLRYRSSGSHREIGIAIMMMVITVRGKEMV</sequence>
<organism evidence="1 2">
    <name type="scientific">Populus trichocarpa</name>
    <name type="common">Western balsam poplar</name>
    <name type="synonym">Populus balsamifera subsp. trichocarpa</name>
    <dbReference type="NCBI Taxonomy" id="3694"/>
    <lineage>
        <taxon>Eukaryota</taxon>
        <taxon>Viridiplantae</taxon>
        <taxon>Streptophyta</taxon>
        <taxon>Embryophyta</taxon>
        <taxon>Tracheophyta</taxon>
        <taxon>Spermatophyta</taxon>
        <taxon>Magnoliopsida</taxon>
        <taxon>eudicotyledons</taxon>
        <taxon>Gunneridae</taxon>
        <taxon>Pentapetalae</taxon>
        <taxon>rosids</taxon>
        <taxon>fabids</taxon>
        <taxon>Malpighiales</taxon>
        <taxon>Salicaceae</taxon>
        <taxon>Saliceae</taxon>
        <taxon>Populus</taxon>
    </lineage>
</organism>
<dbReference type="Proteomes" id="UP000006729">
    <property type="component" value="Chromosome 17"/>
</dbReference>
<evidence type="ECO:0000313" key="1">
    <source>
        <dbReference type="EMBL" id="RQP02245.1"/>
    </source>
</evidence>
<evidence type="ECO:0000313" key="2">
    <source>
        <dbReference type="Proteomes" id="UP000006729"/>
    </source>
</evidence>
<gene>
    <name evidence="1" type="ORF">POPTR_017G116950</name>
</gene>
<reference evidence="1 2" key="1">
    <citation type="journal article" date="2006" name="Science">
        <title>The genome of black cottonwood, Populus trichocarpa (Torr. &amp; Gray).</title>
        <authorList>
            <person name="Tuskan G.A."/>
            <person name="Difazio S."/>
            <person name="Jansson S."/>
            <person name="Bohlmann J."/>
            <person name="Grigoriev I."/>
            <person name="Hellsten U."/>
            <person name="Putnam N."/>
            <person name="Ralph S."/>
            <person name="Rombauts S."/>
            <person name="Salamov A."/>
            <person name="Schein J."/>
            <person name="Sterck L."/>
            <person name="Aerts A."/>
            <person name="Bhalerao R.R."/>
            <person name="Bhalerao R.P."/>
            <person name="Blaudez D."/>
            <person name="Boerjan W."/>
            <person name="Brun A."/>
            <person name="Brunner A."/>
            <person name="Busov V."/>
            <person name="Campbell M."/>
            <person name="Carlson J."/>
            <person name="Chalot M."/>
            <person name="Chapman J."/>
            <person name="Chen G.L."/>
            <person name="Cooper D."/>
            <person name="Coutinho P.M."/>
            <person name="Couturier J."/>
            <person name="Covert S."/>
            <person name="Cronk Q."/>
            <person name="Cunningham R."/>
            <person name="Davis J."/>
            <person name="Degroeve S."/>
            <person name="Dejardin A."/>
            <person name="Depamphilis C."/>
            <person name="Detter J."/>
            <person name="Dirks B."/>
            <person name="Dubchak I."/>
            <person name="Duplessis S."/>
            <person name="Ehlting J."/>
            <person name="Ellis B."/>
            <person name="Gendler K."/>
            <person name="Goodstein D."/>
            <person name="Gribskov M."/>
            <person name="Grimwood J."/>
            <person name="Groover A."/>
            <person name="Gunter L."/>
            <person name="Hamberger B."/>
            <person name="Heinze B."/>
            <person name="Helariutta Y."/>
            <person name="Henrissat B."/>
            <person name="Holligan D."/>
            <person name="Holt R."/>
            <person name="Huang W."/>
            <person name="Islam-Faridi N."/>
            <person name="Jones S."/>
            <person name="Jones-Rhoades M."/>
            <person name="Jorgensen R."/>
            <person name="Joshi C."/>
            <person name="Kangasjarvi J."/>
            <person name="Karlsson J."/>
            <person name="Kelleher C."/>
            <person name="Kirkpatrick R."/>
            <person name="Kirst M."/>
            <person name="Kohler A."/>
            <person name="Kalluri U."/>
            <person name="Larimer F."/>
            <person name="Leebens-Mack J."/>
            <person name="Leple J.C."/>
            <person name="Locascio P."/>
            <person name="Lou Y."/>
            <person name="Lucas S."/>
            <person name="Martin F."/>
            <person name="Montanini B."/>
            <person name="Napoli C."/>
            <person name="Nelson D.R."/>
            <person name="Nelson C."/>
            <person name="Nieminen K."/>
            <person name="Nilsson O."/>
            <person name="Pereda V."/>
            <person name="Peter G."/>
            <person name="Philippe R."/>
            <person name="Pilate G."/>
            <person name="Poliakov A."/>
            <person name="Razumovskaya J."/>
            <person name="Richardson P."/>
            <person name="Rinaldi C."/>
            <person name="Ritland K."/>
            <person name="Rouze P."/>
            <person name="Ryaboy D."/>
            <person name="Schmutz J."/>
            <person name="Schrader J."/>
            <person name="Segerman B."/>
            <person name="Shin H."/>
            <person name="Siddiqui A."/>
            <person name="Sterky F."/>
            <person name="Terry A."/>
            <person name="Tsai C.J."/>
            <person name="Uberbacher E."/>
            <person name="Unneberg P."/>
            <person name="Vahala J."/>
            <person name="Wall K."/>
            <person name="Wessler S."/>
            <person name="Yang G."/>
            <person name="Yin T."/>
            <person name="Douglas C."/>
            <person name="Marra M."/>
            <person name="Sandberg G."/>
            <person name="Van de Peer Y."/>
            <person name="Rokhsar D."/>
        </authorList>
    </citation>
    <scope>NUCLEOTIDE SEQUENCE [LARGE SCALE GENOMIC DNA]</scope>
    <source>
        <strain evidence="2">cv. Nisqually</strain>
    </source>
</reference>
<keyword evidence="2" id="KW-1185">Reference proteome</keyword>
<accession>A0A3N7I1F4</accession>
<dbReference type="InParanoid" id="A0A3N7I1F4"/>